<gene>
    <name evidence="2" type="ORF">A4A49_15733</name>
</gene>
<dbReference type="Proteomes" id="UP000187609">
    <property type="component" value="Unassembled WGS sequence"/>
</dbReference>
<name>A0A1J6ITR3_NICAT</name>
<comment type="caution">
    <text evidence="2">The sequence shown here is derived from an EMBL/GenBank/DDBJ whole genome shotgun (WGS) entry which is preliminary data.</text>
</comment>
<sequence>MSCRARKCMNIGAPAGASSSRRPGGRAPTAVNCSDGSTPDVPYSDVDMPVPTYGVLSVLPQSREWFRDFVPSGEPTADVGIDRRKFQKMYLELYANIAAMKLDGLYDSIGEANFGILKEFYANWVPGFQCDGEYTIKIHGKRVKFSVEIINDELGFTNESYAQFEAFMKRPAYQAIRELLCGPNFGCLE</sequence>
<organism evidence="2 3">
    <name type="scientific">Nicotiana attenuata</name>
    <name type="common">Coyote tobacco</name>
    <dbReference type="NCBI Taxonomy" id="49451"/>
    <lineage>
        <taxon>Eukaryota</taxon>
        <taxon>Viridiplantae</taxon>
        <taxon>Streptophyta</taxon>
        <taxon>Embryophyta</taxon>
        <taxon>Tracheophyta</taxon>
        <taxon>Spermatophyta</taxon>
        <taxon>Magnoliopsida</taxon>
        <taxon>eudicotyledons</taxon>
        <taxon>Gunneridae</taxon>
        <taxon>Pentapetalae</taxon>
        <taxon>asterids</taxon>
        <taxon>lamiids</taxon>
        <taxon>Solanales</taxon>
        <taxon>Solanaceae</taxon>
        <taxon>Nicotianoideae</taxon>
        <taxon>Nicotianeae</taxon>
        <taxon>Nicotiana</taxon>
    </lineage>
</organism>
<accession>A0A1J6ITR3</accession>
<proteinExistence type="predicted"/>
<dbReference type="AlphaFoldDB" id="A0A1J6ITR3"/>
<dbReference type="Gramene" id="OIT08238">
    <property type="protein sequence ID" value="OIT08238"/>
    <property type="gene ID" value="A4A49_15733"/>
</dbReference>
<reference evidence="2" key="1">
    <citation type="submission" date="2016-11" db="EMBL/GenBank/DDBJ databases">
        <title>The genome of Nicotiana attenuata.</title>
        <authorList>
            <person name="Xu S."/>
            <person name="Brockmoeller T."/>
            <person name="Gaquerel E."/>
            <person name="Navarro A."/>
            <person name="Kuhl H."/>
            <person name="Gase K."/>
            <person name="Ling Z."/>
            <person name="Zhou W."/>
            <person name="Kreitzer C."/>
            <person name="Stanke M."/>
            <person name="Tang H."/>
            <person name="Lyons E."/>
            <person name="Pandey P."/>
            <person name="Pandey S.P."/>
            <person name="Timmermann B."/>
            <person name="Baldwin I.T."/>
        </authorList>
    </citation>
    <scope>NUCLEOTIDE SEQUENCE [LARGE SCALE GENOMIC DNA]</scope>
    <source>
        <strain evidence="2">UT</strain>
    </source>
</reference>
<dbReference type="EMBL" id="MJEQ01037183">
    <property type="protein sequence ID" value="OIT08238.1"/>
    <property type="molecule type" value="Genomic_DNA"/>
</dbReference>
<feature type="region of interest" description="Disordered" evidence="1">
    <location>
        <begin position="13"/>
        <end position="35"/>
    </location>
</feature>
<evidence type="ECO:0000313" key="3">
    <source>
        <dbReference type="Proteomes" id="UP000187609"/>
    </source>
</evidence>
<evidence type="ECO:0000256" key="1">
    <source>
        <dbReference type="SAM" id="MobiDB-lite"/>
    </source>
</evidence>
<evidence type="ECO:0000313" key="2">
    <source>
        <dbReference type="EMBL" id="OIT08238.1"/>
    </source>
</evidence>
<keyword evidence="3" id="KW-1185">Reference proteome</keyword>
<protein>
    <submittedName>
        <fullName evidence="2">Uncharacterized protein</fullName>
    </submittedName>
</protein>